<evidence type="ECO:0000256" key="1">
    <source>
        <dbReference type="SAM" id="MobiDB-lite"/>
    </source>
</evidence>
<gene>
    <name evidence="2" type="ORF">CYLTODRAFT_427771</name>
</gene>
<name>A0A0D7ARG9_9AGAR</name>
<dbReference type="Gene3D" id="3.40.190.10">
    <property type="entry name" value="Periplasmic binding protein-like II"/>
    <property type="match status" value="2"/>
</dbReference>
<protein>
    <submittedName>
        <fullName evidence="2">Uncharacterized protein</fullName>
    </submittedName>
</protein>
<dbReference type="STRING" id="1314674.A0A0D7ARG9"/>
<feature type="region of interest" description="Disordered" evidence="1">
    <location>
        <begin position="333"/>
        <end position="366"/>
    </location>
</feature>
<evidence type="ECO:0000313" key="2">
    <source>
        <dbReference type="EMBL" id="KIY60807.1"/>
    </source>
</evidence>
<dbReference type="OrthoDB" id="3062870at2759"/>
<organism evidence="2 3">
    <name type="scientific">Cylindrobasidium torrendii FP15055 ss-10</name>
    <dbReference type="NCBI Taxonomy" id="1314674"/>
    <lineage>
        <taxon>Eukaryota</taxon>
        <taxon>Fungi</taxon>
        <taxon>Dikarya</taxon>
        <taxon>Basidiomycota</taxon>
        <taxon>Agaricomycotina</taxon>
        <taxon>Agaricomycetes</taxon>
        <taxon>Agaricomycetidae</taxon>
        <taxon>Agaricales</taxon>
        <taxon>Marasmiineae</taxon>
        <taxon>Physalacriaceae</taxon>
        <taxon>Cylindrobasidium</taxon>
    </lineage>
</organism>
<dbReference type="Proteomes" id="UP000054007">
    <property type="component" value="Unassembled WGS sequence"/>
</dbReference>
<accession>A0A0D7ARG9</accession>
<evidence type="ECO:0000313" key="3">
    <source>
        <dbReference type="Proteomes" id="UP000054007"/>
    </source>
</evidence>
<dbReference type="EMBL" id="KN881239">
    <property type="protein sequence ID" value="KIY60807.1"/>
    <property type="molecule type" value="Genomic_DNA"/>
</dbReference>
<sequence length="366" mass="40844">MTLQRDLQQFREVQQVYMPCIASVLTQNTGQRSGDIETEVLYLPSSLSPTKQTHGCAHGLVAKEEAMRESQCFSALEDIRSIQRGARQLATFSKANVRGTLASGRSFDAQKRMAALTKKAAETYHAARHALLRIRGHGLWENILRVLDEKRDIRSIASDVFSSDLSADLVSNTDTLATSEHTALKRGRTKHGLKTADTVFSTSTYFMSWIWRVAGAFDAADDDEMDGVLRVEWLKSRARVNRAREQVQLLKDSRERTLLSFEYEADEWSRRASGWESGCPELAEGVSAYSHAQSAGKRRLATTFATLWTTKAFHGHPRVADRIDLEEEIVSDSEDKADGYAEGDNVRNLAGLPPPRPGMRDQPPTA</sequence>
<reference evidence="2 3" key="1">
    <citation type="journal article" date="2015" name="Fungal Genet. Biol.">
        <title>Evolution of novel wood decay mechanisms in Agaricales revealed by the genome sequences of Fistulina hepatica and Cylindrobasidium torrendii.</title>
        <authorList>
            <person name="Floudas D."/>
            <person name="Held B.W."/>
            <person name="Riley R."/>
            <person name="Nagy L.G."/>
            <person name="Koehler G."/>
            <person name="Ransdell A.S."/>
            <person name="Younus H."/>
            <person name="Chow J."/>
            <person name="Chiniquy J."/>
            <person name="Lipzen A."/>
            <person name="Tritt A."/>
            <person name="Sun H."/>
            <person name="Haridas S."/>
            <person name="LaButti K."/>
            <person name="Ohm R.A."/>
            <person name="Kues U."/>
            <person name="Blanchette R.A."/>
            <person name="Grigoriev I.V."/>
            <person name="Minto R.E."/>
            <person name="Hibbett D.S."/>
        </authorList>
    </citation>
    <scope>NUCLEOTIDE SEQUENCE [LARGE SCALE GENOMIC DNA]</scope>
    <source>
        <strain evidence="2 3">FP15055 ss-10</strain>
    </source>
</reference>
<dbReference type="AlphaFoldDB" id="A0A0D7ARG9"/>
<proteinExistence type="predicted"/>
<keyword evidence="3" id="KW-1185">Reference proteome</keyword>